<dbReference type="PANTHER" id="PTHR31891">
    <property type="entry name" value="FORMAMIDASE C869.04-RELATED"/>
    <property type="match status" value="1"/>
</dbReference>
<dbReference type="Proteomes" id="UP001240150">
    <property type="component" value="Chromosome"/>
</dbReference>
<name>A0ABY8WSX5_9ACTN</name>
<dbReference type="InterPro" id="IPR004304">
    <property type="entry name" value="FmdA_AmdA"/>
</dbReference>
<sequence>MDVPGNVGYTFGGRKPIAEIEPGELVRIRTRDCFNSRVQSVDDLPSKVCRWPELNPVTGPLYVRGARAGDALAVHLVDLTPAAEVGFSATFPHFGALTATEATAMLHPALDEVVWEYPIDLEQRTVRFVSRRSENGFARDLELAPMLGTIGVAPAGGEVRMSIVPGAHGGNLDSPLVCAGTTVYLPVNVDGALLAVGDGHALQGEGELCGVGVEVPMDVTLVVEVLSGVAGWPRFETDDRVGAFGIARPLEDAYRGANLRLVNDLAAFNGIDPLDAYQFVSQVNHARIGNVVDAEYTIVASIAKHHIIGAQPYYGVHRALREIGRAG</sequence>
<dbReference type="PANTHER" id="PTHR31891:SF1">
    <property type="entry name" value="FORMAMIDASE C869.04-RELATED"/>
    <property type="match status" value="1"/>
</dbReference>
<dbReference type="Pfam" id="PF03069">
    <property type="entry name" value="FmdA_AmdA"/>
    <property type="match status" value="2"/>
</dbReference>
<dbReference type="Gene3D" id="2.60.120.580">
    <property type="entry name" value="Acetamidase/Formamidase-like domains"/>
    <property type="match status" value="2"/>
</dbReference>
<evidence type="ECO:0000313" key="1">
    <source>
        <dbReference type="EMBL" id="WIN00960.1"/>
    </source>
</evidence>
<organism evidence="1 2">
    <name type="scientific">Actinoplanes oblitus</name>
    <dbReference type="NCBI Taxonomy" id="3040509"/>
    <lineage>
        <taxon>Bacteria</taxon>
        <taxon>Bacillati</taxon>
        <taxon>Actinomycetota</taxon>
        <taxon>Actinomycetes</taxon>
        <taxon>Micromonosporales</taxon>
        <taxon>Micromonosporaceae</taxon>
        <taxon>Actinoplanes</taxon>
    </lineage>
</organism>
<dbReference type="RefSeq" id="WP_284922485.1">
    <property type="nucleotide sequence ID" value="NZ_CP126980.1"/>
</dbReference>
<dbReference type="EMBL" id="CP126980">
    <property type="protein sequence ID" value="WIN00960.1"/>
    <property type="molecule type" value="Genomic_DNA"/>
</dbReference>
<keyword evidence="2" id="KW-1185">Reference proteome</keyword>
<reference evidence="1 2" key="1">
    <citation type="submission" date="2023-06" db="EMBL/GenBank/DDBJ databases">
        <authorList>
            <person name="Yushchuk O."/>
            <person name="Binda E."/>
            <person name="Ruckert-Reed C."/>
            <person name="Fedorenko V."/>
            <person name="Kalinowski J."/>
            <person name="Marinelli F."/>
        </authorList>
    </citation>
    <scope>NUCLEOTIDE SEQUENCE [LARGE SCALE GENOMIC DNA]</scope>
    <source>
        <strain evidence="1 2">NRRL 3884</strain>
    </source>
</reference>
<accession>A0ABY8WSX5</accession>
<gene>
    <name evidence="1" type="ORF">ACTOB_007874</name>
</gene>
<proteinExistence type="predicted"/>
<dbReference type="Gene3D" id="3.10.28.20">
    <property type="entry name" value="Acetamidase/Formamidase-like domains"/>
    <property type="match status" value="1"/>
</dbReference>
<protein>
    <submittedName>
        <fullName evidence="1">Acetamidase/formamidase family protein</fullName>
    </submittedName>
</protein>
<dbReference type="SUPFAM" id="SSF141130">
    <property type="entry name" value="Acetamidase/Formamidase-like"/>
    <property type="match status" value="1"/>
</dbReference>
<evidence type="ECO:0000313" key="2">
    <source>
        <dbReference type="Proteomes" id="UP001240150"/>
    </source>
</evidence>